<dbReference type="HOGENOM" id="CLU_438465_0_0_6"/>
<dbReference type="AlphaFoldDB" id="R8Y8U7"/>
<sequence length="705" mass="75850">MATNWNAVLANINNASDILAILRKILPLLDGKVDGTTLDEILTQLNKVAEDGEITIQEALETINLLEQKILDRTSAFDEAIEAAAAAGAGSNGWTADLVAYAGSTQKQFNDSQNNLNLTIINYVNPKMFGAKGDGVTDDAQAIRNCFIFMVANKATFNDPSYSEYLYNSNILVNAPNQKLVISGNCKFISENNYITFSGTKEQLGYISFSASRNSKTITLNQNAVLNKGDLIAIHNSRVSSLSSHESYYYDGEYKTVEASSGNVITLESMLETSYPAGIQDKVWKVNPIILDIRGVKFKSSGLSAIKISLSAYSYFDFNSENPSTSSGAQNSFNLDRSYSSYIAGGRHIKVNLSGSGTDYGIIIGNSQDILVEADYVFGARHGCAIGGDDTDMAAPNRRIHCEKMTIENSPTSLLHAADMHGNTIDCHYRDNYIKGRISLSGRNPKAINNKIHVHPGDIRVPIGLSQLIGGRVESINNEVVTSGGASYILGWLASSTIQKASEPTTLVLQDIKFEGNPNMVGILAAFNLPVSSNVILDGFELVGSAPIFDRLLNYSAGASAVKPSFIQITRPKFAVPDSIILIAGDAGLAGVAKQVFPSSGTTESNGSWIRNSDGTMECTIRVTATLPVTTTATGGFKTADIQWTYPKPFVAQPRLSPMIFDNVSVQIKATSAGTSSAKIYSFSNISVENAGINFDITAKGKFLY</sequence>
<evidence type="ECO:0000259" key="1">
    <source>
        <dbReference type="Pfam" id="PF22442"/>
    </source>
</evidence>
<dbReference type="Pfam" id="PF22442">
    <property type="entry name" value="Gp49_Pectate_lyase_like"/>
    <property type="match status" value="1"/>
</dbReference>
<dbReference type="PATRIC" id="fig|1217690.3.peg.1499"/>
<dbReference type="RefSeq" id="WP_016138372.1">
    <property type="nucleotide sequence ID" value="NZ_KB976986.1"/>
</dbReference>
<name>R8Y8U7_ACICA</name>
<proteinExistence type="predicted"/>
<dbReference type="Proteomes" id="UP000014041">
    <property type="component" value="Unassembled WGS sequence"/>
</dbReference>
<reference evidence="2 3" key="1">
    <citation type="submission" date="2013-02" db="EMBL/GenBank/DDBJ databases">
        <title>The Genome Sequence of Acinetobacter sp. ANC 3811.</title>
        <authorList>
            <consortium name="The Broad Institute Genome Sequencing Platform"/>
            <consortium name="The Broad Institute Genome Sequencing Center for Infectious Disease"/>
            <person name="Cerqueira G."/>
            <person name="Feldgarden M."/>
            <person name="Courvalin P."/>
            <person name="Perichon B."/>
            <person name="Grillot-Courvalin C."/>
            <person name="Clermont D."/>
            <person name="Rocha E."/>
            <person name="Yoon E.-J."/>
            <person name="Nemec A."/>
            <person name="Walker B."/>
            <person name="Young S.K."/>
            <person name="Zeng Q."/>
            <person name="Gargeya S."/>
            <person name="Fitzgerald M."/>
            <person name="Haas B."/>
            <person name="Abouelleil A."/>
            <person name="Alvarado L."/>
            <person name="Arachchi H.M."/>
            <person name="Berlin A.M."/>
            <person name="Chapman S.B."/>
            <person name="Dewar J."/>
            <person name="Goldberg J."/>
            <person name="Griggs A."/>
            <person name="Gujja S."/>
            <person name="Hansen M."/>
            <person name="Howarth C."/>
            <person name="Imamovic A."/>
            <person name="Larimer J."/>
            <person name="McCowan C."/>
            <person name="Murphy C."/>
            <person name="Neiman D."/>
            <person name="Pearson M."/>
            <person name="Priest M."/>
            <person name="Roberts A."/>
            <person name="Saif S."/>
            <person name="Shea T."/>
            <person name="Sisk P."/>
            <person name="Sykes S."/>
            <person name="Wortman J."/>
            <person name="Nusbaum C."/>
            <person name="Birren B."/>
        </authorList>
    </citation>
    <scope>NUCLEOTIDE SEQUENCE [LARGE SCALE GENOMIC DNA]</scope>
    <source>
        <strain evidence="2 3">ANC 3811</strain>
    </source>
</reference>
<organism evidence="2 3">
    <name type="scientific">Acinetobacter calcoaceticus ANC 3811</name>
    <dbReference type="NCBI Taxonomy" id="1217690"/>
    <lineage>
        <taxon>Bacteria</taxon>
        <taxon>Pseudomonadati</taxon>
        <taxon>Pseudomonadota</taxon>
        <taxon>Gammaproteobacteria</taxon>
        <taxon>Moraxellales</taxon>
        <taxon>Moraxellaceae</taxon>
        <taxon>Acinetobacter</taxon>
        <taxon>Acinetobacter calcoaceticus/baumannii complex</taxon>
    </lineage>
</organism>
<protein>
    <recommendedName>
        <fullName evidence="1">Gp49 pectin lyase-like domain-containing protein</fullName>
    </recommendedName>
</protein>
<feature type="domain" description="Gp49 pectin lyase-like" evidence="1">
    <location>
        <begin position="333"/>
        <end position="516"/>
    </location>
</feature>
<dbReference type="Gene3D" id="2.160.20.10">
    <property type="entry name" value="Single-stranded right-handed beta-helix, Pectin lyase-like"/>
    <property type="match status" value="1"/>
</dbReference>
<dbReference type="EMBL" id="APQJ01000007">
    <property type="protein sequence ID" value="EOQ63887.1"/>
    <property type="molecule type" value="Genomic_DNA"/>
</dbReference>
<gene>
    <name evidence="2" type="ORF">F935_01517</name>
</gene>
<dbReference type="InterPro" id="IPR012334">
    <property type="entry name" value="Pectin_lyas_fold"/>
</dbReference>
<evidence type="ECO:0000313" key="3">
    <source>
        <dbReference type="Proteomes" id="UP000014041"/>
    </source>
</evidence>
<comment type="caution">
    <text evidence="2">The sequence shown here is derived from an EMBL/GenBank/DDBJ whole genome shotgun (WGS) entry which is preliminary data.</text>
</comment>
<accession>R8Y8U7</accession>
<evidence type="ECO:0000313" key="2">
    <source>
        <dbReference type="EMBL" id="EOQ63887.1"/>
    </source>
</evidence>
<dbReference type="InterPro" id="IPR054136">
    <property type="entry name" value="Gp49_pectate_lyase-like"/>
</dbReference>